<accession>A0AAV5P0U6</accession>
<keyword evidence="3" id="KW-1185">Reference proteome</keyword>
<dbReference type="EMBL" id="BSNX01000075">
    <property type="protein sequence ID" value="GLQ76423.1"/>
    <property type="molecule type" value="Genomic_DNA"/>
</dbReference>
<gene>
    <name evidence="2" type="ORF">GCM10007932_57860</name>
</gene>
<name>A0AAV5P0U6_9VIBR</name>
<evidence type="ECO:0000313" key="2">
    <source>
        <dbReference type="EMBL" id="GLQ76423.1"/>
    </source>
</evidence>
<dbReference type="RefSeq" id="WP_126606511.1">
    <property type="nucleotide sequence ID" value="NZ_AP025145.1"/>
</dbReference>
<feature type="transmembrane region" description="Helical" evidence="1">
    <location>
        <begin position="7"/>
        <end position="24"/>
    </location>
</feature>
<sequence>MDYSQYYGIDWLAMVLTFLAIWQIGNKNRIGFMLMMCGNSSWVVVGYLTDSLAMIIANIIFFSMNLRAIIKWSRSPKASLE</sequence>
<dbReference type="Proteomes" id="UP001156690">
    <property type="component" value="Unassembled WGS sequence"/>
</dbReference>
<feature type="transmembrane region" description="Helical" evidence="1">
    <location>
        <begin position="44"/>
        <end position="64"/>
    </location>
</feature>
<protein>
    <recommendedName>
        <fullName evidence="4">PnuC protein</fullName>
    </recommendedName>
</protein>
<organism evidence="2 3">
    <name type="scientific">Vibrio penaeicida</name>
    <dbReference type="NCBI Taxonomy" id="104609"/>
    <lineage>
        <taxon>Bacteria</taxon>
        <taxon>Pseudomonadati</taxon>
        <taxon>Pseudomonadota</taxon>
        <taxon>Gammaproteobacteria</taxon>
        <taxon>Vibrionales</taxon>
        <taxon>Vibrionaceae</taxon>
        <taxon>Vibrio</taxon>
    </lineage>
</organism>
<keyword evidence="1" id="KW-1133">Transmembrane helix</keyword>
<comment type="caution">
    <text evidence="2">The sequence shown here is derived from an EMBL/GenBank/DDBJ whole genome shotgun (WGS) entry which is preliminary data.</text>
</comment>
<evidence type="ECO:0000313" key="3">
    <source>
        <dbReference type="Proteomes" id="UP001156690"/>
    </source>
</evidence>
<keyword evidence="1" id="KW-0472">Membrane</keyword>
<keyword evidence="1" id="KW-0812">Transmembrane</keyword>
<reference evidence="3" key="1">
    <citation type="journal article" date="2019" name="Int. J. Syst. Evol. Microbiol.">
        <title>The Global Catalogue of Microorganisms (GCM) 10K type strain sequencing project: providing services to taxonomists for standard genome sequencing and annotation.</title>
        <authorList>
            <consortium name="The Broad Institute Genomics Platform"/>
            <consortium name="The Broad Institute Genome Sequencing Center for Infectious Disease"/>
            <person name="Wu L."/>
            <person name="Ma J."/>
        </authorList>
    </citation>
    <scope>NUCLEOTIDE SEQUENCE [LARGE SCALE GENOMIC DNA]</scope>
    <source>
        <strain evidence="3">NBRC 15640</strain>
    </source>
</reference>
<evidence type="ECO:0000256" key="1">
    <source>
        <dbReference type="SAM" id="Phobius"/>
    </source>
</evidence>
<dbReference type="AlphaFoldDB" id="A0AAV5P0U6"/>
<evidence type="ECO:0008006" key="4">
    <source>
        <dbReference type="Google" id="ProtNLM"/>
    </source>
</evidence>
<proteinExistence type="predicted"/>